<dbReference type="Proteomes" id="UP000468717">
    <property type="component" value="Unassembled WGS sequence"/>
</dbReference>
<dbReference type="Gene3D" id="3.90.930.1">
    <property type="match status" value="1"/>
</dbReference>
<dbReference type="InterPro" id="IPR011652">
    <property type="entry name" value="MORN_2"/>
</dbReference>
<organism evidence="1 2">
    <name type="scientific">Janthinobacterium violaceinigrum</name>
    <dbReference type="NCBI Taxonomy" id="2654252"/>
    <lineage>
        <taxon>Bacteria</taxon>
        <taxon>Pseudomonadati</taxon>
        <taxon>Pseudomonadota</taxon>
        <taxon>Betaproteobacteria</taxon>
        <taxon>Burkholderiales</taxon>
        <taxon>Oxalobacteraceae</taxon>
        <taxon>Janthinobacterium</taxon>
    </lineage>
</organism>
<protein>
    <recommendedName>
        <fullName evidence="3">Toxin-antitoxin system YwqK family antitoxin</fullName>
    </recommendedName>
</protein>
<name>A0A6I1HRU3_9BURK</name>
<dbReference type="EMBL" id="WFLI01000061">
    <property type="protein sequence ID" value="KAB8058437.1"/>
    <property type="molecule type" value="Genomic_DNA"/>
</dbReference>
<dbReference type="RefSeq" id="WP_152285230.1">
    <property type="nucleotide sequence ID" value="NZ_WFLI01000061.1"/>
</dbReference>
<accession>A0A6I1HRU3</accession>
<comment type="caution">
    <text evidence="1">The sequence shown here is derived from an EMBL/GenBank/DDBJ whole genome shotgun (WGS) entry which is preliminary data.</text>
</comment>
<proteinExistence type="predicted"/>
<dbReference type="SUPFAM" id="SSF82185">
    <property type="entry name" value="Histone H3 K4-specific methyltransferase SET7/9 N-terminal domain"/>
    <property type="match status" value="1"/>
</dbReference>
<evidence type="ECO:0000313" key="1">
    <source>
        <dbReference type="EMBL" id="KAB8058437.1"/>
    </source>
</evidence>
<evidence type="ECO:0000313" key="2">
    <source>
        <dbReference type="Proteomes" id="UP000468717"/>
    </source>
</evidence>
<gene>
    <name evidence="1" type="ORF">GCN75_27805</name>
</gene>
<evidence type="ECO:0008006" key="3">
    <source>
        <dbReference type="Google" id="ProtNLM"/>
    </source>
</evidence>
<sequence>MYLKKNRNLIRMALGAVLLWPVVAQADIIQRNVFTAISNEQDSEGADVLTVAEATACGGNRLRIKEGMLENKDEYASLRPALAERIRDKTAMVVTLFGCPVGKTGEQAVPFARLIAGCGPGTCADGKARLYLDEQLMPQVKQRSPYVLVLPLPVAALPGTWKVEIFDTIKSDLVRISGQTNAADFVSGKMVGGYRLYDRDGNIESQVEQDELGREHGIATTYFSNGKLESRGQWRDGLPVGVHNNYHPNGKVSIR</sequence>
<reference evidence="1 2" key="1">
    <citation type="submission" date="2019-10" db="EMBL/GenBank/DDBJ databases">
        <title>Three novel species isolated from a subtropical stream in China.</title>
        <authorList>
            <person name="Lu H."/>
        </authorList>
    </citation>
    <scope>NUCLEOTIDE SEQUENCE [LARGE SCALE GENOMIC DNA]</scope>
    <source>
        <strain evidence="1 2">FT13W</strain>
    </source>
</reference>
<dbReference type="AlphaFoldDB" id="A0A6I1HRU3"/>
<keyword evidence="2" id="KW-1185">Reference proteome</keyword>
<dbReference type="Pfam" id="PF07661">
    <property type="entry name" value="MORN_2"/>
    <property type="match status" value="1"/>
</dbReference>